<feature type="region of interest" description="Disordered" evidence="1">
    <location>
        <begin position="61"/>
        <end position="134"/>
    </location>
</feature>
<accession>A0A812T754</accession>
<feature type="chain" id="PRO_5032289113" description="Sulfotransferase domain-containing protein" evidence="2">
    <location>
        <begin position="21"/>
        <end position="382"/>
    </location>
</feature>
<evidence type="ECO:0008006" key="5">
    <source>
        <dbReference type="Google" id="ProtNLM"/>
    </source>
</evidence>
<protein>
    <recommendedName>
        <fullName evidence="5">Sulfotransferase domain-containing protein</fullName>
    </recommendedName>
</protein>
<evidence type="ECO:0000313" key="4">
    <source>
        <dbReference type="Proteomes" id="UP000649617"/>
    </source>
</evidence>
<comment type="caution">
    <text evidence="3">The sequence shown here is derived from an EMBL/GenBank/DDBJ whole genome shotgun (WGS) entry which is preliminary data.</text>
</comment>
<name>A0A812T754_SYMPI</name>
<evidence type="ECO:0000256" key="2">
    <source>
        <dbReference type="SAM" id="SignalP"/>
    </source>
</evidence>
<proteinExistence type="predicted"/>
<reference evidence="3" key="1">
    <citation type="submission" date="2021-02" db="EMBL/GenBank/DDBJ databases">
        <authorList>
            <person name="Dougan E. K."/>
            <person name="Rhodes N."/>
            <person name="Thang M."/>
            <person name="Chan C."/>
        </authorList>
    </citation>
    <scope>NUCLEOTIDE SEQUENCE</scope>
</reference>
<gene>
    <name evidence="3" type="ORF">SPIL2461_LOCUS13381</name>
</gene>
<feature type="compositionally biased region" description="Low complexity" evidence="1">
    <location>
        <begin position="88"/>
        <end position="118"/>
    </location>
</feature>
<feature type="signal peptide" evidence="2">
    <location>
        <begin position="1"/>
        <end position="20"/>
    </location>
</feature>
<dbReference type="AlphaFoldDB" id="A0A812T754"/>
<dbReference type="OrthoDB" id="409510at2759"/>
<dbReference type="Proteomes" id="UP000649617">
    <property type="component" value="Unassembled WGS sequence"/>
</dbReference>
<organism evidence="3 4">
    <name type="scientific">Symbiodinium pilosum</name>
    <name type="common">Dinoflagellate</name>
    <dbReference type="NCBI Taxonomy" id="2952"/>
    <lineage>
        <taxon>Eukaryota</taxon>
        <taxon>Sar</taxon>
        <taxon>Alveolata</taxon>
        <taxon>Dinophyceae</taxon>
        <taxon>Suessiales</taxon>
        <taxon>Symbiodiniaceae</taxon>
        <taxon>Symbiodinium</taxon>
    </lineage>
</organism>
<evidence type="ECO:0000256" key="1">
    <source>
        <dbReference type="SAM" id="MobiDB-lite"/>
    </source>
</evidence>
<keyword evidence="2" id="KW-0732">Signal</keyword>
<keyword evidence="4" id="KW-1185">Reference proteome</keyword>
<feature type="compositionally biased region" description="Basic and acidic residues" evidence="1">
    <location>
        <begin position="121"/>
        <end position="134"/>
    </location>
</feature>
<dbReference type="EMBL" id="CAJNIZ010029107">
    <property type="protein sequence ID" value="CAE7513486.1"/>
    <property type="molecule type" value="Genomic_DNA"/>
</dbReference>
<evidence type="ECO:0000313" key="3">
    <source>
        <dbReference type="EMBL" id="CAE7513486.1"/>
    </source>
</evidence>
<dbReference type="Gene3D" id="3.40.50.300">
    <property type="entry name" value="P-loop containing nucleotide triphosphate hydrolases"/>
    <property type="match status" value="1"/>
</dbReference>
<sequence length="382" mass="41069">MNFVRRCTFAVAALAVGAVAETDSQCAMQLGAKASKPAAAPTAAAAAADEMWTFEDIFGQGSAEPAPAADAQPKKTSLALAEADSKPAAAVSAEQVEATEQASETAAETASETASETAVEAEEKPASKAKAMKKEPAKALAKAAGAGKKSPADKEDYVAAMVQSFLEKPLPKKNDAVSETRPLVFLHQHRAGGTTLRKLLYNETMELMTSLSGKQVSCLTNFREPMARITSCYAQRLVQKRKVAPACMGKLDAKQLKTLLVNYGCVNEPFRRLGQCGVQTHADATDKKARMQIWNNTLQNLASCVPILVDKQDTFAAAVKQFPQFKQAFWHMKKQKLNSNAYPKDCAIPTSHIAVIKELAEQEMILYEAAKKRALAIHAHSA</sequence>
<dbReference type="InterPro" id="IPR027417">
    <property type="entry name" value="P-loop_NTPase"/>
</dbReference>